<organism evidence="10 11">
    <name type="scientific">Ganoderma sinense ZZ0214-1</name>
    <dbReference type="NCBI Taxonomy" id="1077348"/>
    <lineage>
        <taxon>Eukaryota</taxon>
        <taxon>Fungi</taxon>
        <taxon>Dikarya</taxon>
        <taxon>Basidiomycota</taxon>
        <taxon>Agaricomycotina</taxon>
        <taxon>Agaricomycetes</taxon>
        <taxon>Polyporales</taxon>
        <taxon>Polyporaceae</taxon>
        <taxon>Ganoderma</taxon>
    </lineage>
</organism>
<evidence type="ECO:0000256" key="1">
    <source>
        <dbReference type="ARBA" id="ARBA00001970"/>
    </source>
</evidence>
<evidence type="ECO:0000313" key="11">
    <source>
        <dbReference type="Proteomes" id="UP000230002"/>
    </source>
</evidence>
<dbReference type="Pfam" id="PF01328">
    <property type="entry name" value="Peroxidase_2"/>
    <property type="match status" value="1"/>
</dbReference>
<evidence type="ECO:0000259" key="9">
    <source>
        <dbReference type="PROSITE" id="PS51405"/>
    </source>
</evidence>
<dbReference type="InterPro" id="IPR000028">
    <property type="entry name" value="Chloroperoxidase"/>
</dbReference>
<keyword evidence="6" id="KW-0408">Iron</keyword>
<evidence type="ECO:0000256" key="5">
    <source>
        <dbReference type="ARBA" id="ARBA00023002"/>
    </source>
</evidence>
<dbReference type="PANTHER" id="PTHR33577:SF18">
    <property type="entry name" value="HEME HALOPEROXIDASE FAMILY PROFILE DOMAIN-CONTAINING PROTEIN"/>
    <property type="match status" value="1"/>
</dbReference>
<evidence type="ECO:0000256" key="3">
    <source>
        <dbReference type="ARBA" id="ARBA00022617"/>
    </source>
</evidence>
<feature type="domain" description="Heme haloperoxidase family profile" evidence="9">
    <location>
        <begin position="60"/>
        <end position="263"/>
    </location>
</feature>
<dbReference type="InterPro" id="IPR036851">
    <property type="entry name" value="Chloroperoxidase-like_sf"/>
</dbReference>
<reference evidence="10 11" key="1">
    <citation type="journal article" date="2015" name="Sci. Rep.">
        <title>Chromosome-level genome map provides insights into diverse defense mechanisms in the medicinal fungus Ganoderma sinense.</title>
        <authorList>
            <person name="Zhu Y."/>
            <person name="Xu J."/>
            <person name="Sun C."/>
            <person name="Zhou S."/>
            <person name="Xu H."/>
            <person name="Nelson D.R."/>
            <person name="Qian J."/>
            <person name="Song J."/>
            <person name="Luo H."/>
            <person name="Xiang L."/>
            <person name="Li Y."/>
            <person name="Xu Z."/>
            <person name="Ji A."/>
            <person name="Wang L."/>
            <person name="Lu S."/>
            <person name="Hayward A."/>
            <person name="Sun W."/>
            <person name="Li X."/>
            <person name="Schwartz D.C."/>
            <person name="Wang Y."/>
            <person name="Chen S."/>
        </authorList>
    </citation>
    <scope>NUCLEOTIDE SEQUENCE [LARGE SCALE GENOMIC DNA]</scope>
    <source>
        <strain evidence="10 11">ZZ0214-1</strain>
    </source>
</reference>
<keyword evidence="8" id="KW-1133">Transmembrane helix</keyword>
<dbReference type="STRING" id="1077348.A0A2G8S5G6"/>
<feature type="transmembrane region" description="Helical" evidence="8">
    <location>
        <begin position="21"/>
        <end position="40"/>
    </location>
</feature>
<dbReference type="GO" id="GO:0004601">
    <property type="term" value="F:peroxidase activity"/>
    <property type="evidence" value="ECO:0007669"/>
    <property type="project" value="UniProtKB-KW"/>
</dbReference>
<evidence type="ECO:0000256" key="2">
    <source>
        <dbReference type="ARBA" id="ARBA00022559"/>
    </source>
</evidence>
<dbReference type="OrthoDB" id="407298at2759"/>
<gene>
    <name evidence="10" type="ORF">GSI_09042</name>
</gene>
<dbReference type="PROSITE" id="PS51405">
    <property type="entry name" value="HEME_HALOPEROXIDASE"/>
    <property type="match status" value="1"/>
</dbReference>
<dbReference type="GO" id="GO:0046872">
    <property type="term" value="F:metal ion binding"/>
    <property type="evidence" value="ECO:0007669"/>
    <property type="project" value="UniProtKB-KW"/>
</dbReference>
<comment type="caution">
    <text evidence="10">The sequence shown here is derived from an EMBL/GenBank/DDBJ whole genome shotgun (WGS) entry which is preliminary data.</text>
</comment>
<dbReference type="Gene3D" id="1.10.489.10">
    <property type="entry name" value="Chloroperoxidase-like"/>
    <property type="match status" value="1"/>
</dbReference>
<dbReference type="Proteomes" id="UP000230002">
    <property type="component" value="Unassembled WGS sequence"/>
</dbReference>
<name>A0A2G8S5G6_9APHY</name>
<keyword evidence="4" id="KW-0479">Metal-binding</keyword>
<dbReference type="EMBL" id="AYKW01000023">
    <property type="protein sequence ID" value="PIL28995.1"/>
    <property type="molecule type" value="Genomic_DNA"/>
</dbReference>
<keyword evidence="3" id="KW-0349">Heme</keyword>
<evidence type="ECO:0000256" key="6">
    <source>
        <dbReference type="ARBA" id="ARBA00023004"/>
    </source>
</evidence>
<dbReference type="PANTHER" id="PTHR33577">
    <property type="entry name" value="STERIGMATOCYSTIN BIOSYNTHESIS PEROXIDASE STCC-RELATED"/>
    <property type="match status" value="1"/>
</dbReference>
<keyword evidence="8" id="KW-0812">Transmembrane</keyword>
<keyword evidence="8" id="KW-0472">Membrane</keyword>
<dbReference type="SUPFAM" id="SSF47571">
    <property type="entry name" value="Cloroperoxidase"/>
    <property type="match status" value="1"/>
</dbReference>
<evidence type="ECO:0000313" key="10">
    <source>
        <dbReference type="EMBL" id="PIL28995.1"/>
    </source>
</evidence>
<dbReference type="AlphaFoldDB" id="A0A2G8S5G6"/>
<keyword evidence="5" id="KW-0560">Oxidoreductase</keyword>
<keyword evidence="2" id="KW-0575">Peroxidase</keyword>
<comment type="cofactor">
    <cofactor evidence="1">
        <name>heme b</name>
        <dbReference type="ChEBI" id="CHEBI:60344"/>
    </cofactor>
</comment>
<evidence type="ECO:0000256" key="4">
    <source>
        <dbReference type="ARBA" id="ARBA00022723"/>
    </source>
</evidence>
<sequence>MFLWIALKRVVYIATSSIKEFLYVASLYIWDFILVVLNLITPDFRSGKVISNGRPGYGGLWPQYVASQAGDSRSPCPGLNALANHGILPRDGKNIKFADLPAAIRKTYNMSHPFSILLPRQAAQLLNRDPGSDSFDLSDLSVHNMIEHDASFCRKDIYYDVTQASAAAPVVNDLLALETETLAAADMSNFLGKRRVECRKNNPQFSLSLGQKFIGSTNAAFVLKVFGGVVADLRSFLGEERLPEGWEPRTRHRMGLTMSEINMKIAHIELGVKEEVDGTMAAPRGPLVAAKKAD</sequence>
<evidence type="ECO:0000256" key="7">
    <source>
        <dbReference type="ARBA" id="ARBA00025795"/>
    </source>
</evidence>
<keyword evidence="11" id="KW-1185">Reference proteome</keyword>
<evidence type="ECO:0000256" key="8">
    <source>
        <dbReference type="SAM" id="Phobius"/>
    </source>
</evidence>
<comment type="similarity">
    <text evidence="7">Belongs to the chloroperoxidase family.</text>
</comment>
<proteinExistence type="inferred from homology"/>
<accession>A0A2G8S5G6</accession>
<protein>
    <recommendedName>
        <fullName evidence="9">Heme haloperoxidase family profile domain-containing protein</fullName>
    </recommendedName>
</protein>